<organism evidence="3">
    <name type="scientific">Cladocopium goreaui</name>
    <dbReference type="NCBI Taxonomy" id="2562237"/>
    <lineage>
        <taxon>Eukaryota</taxon>
        <taxon>Sar</taxon>
        <taxon>Alveolata</taxon>
        <taxon>Dinophyceae</taxon>
        <taxon>Suessiales</taxon>
        <taxon>Symbiodiniaceae</taxon>
        <taxon>Cladocopium</taxon>
    </lineage>
</organism>
<evidence type="ECO:0000313" key="5">
    <source>
        <dbReference type="Proteomes" id="UP001152797"/>
    </source>
</evidence>
<dbReference type="PANTHER" id="PTHR11315">
    <property type="entry name" value="PROTEASE FAMILY C26 GAMMA-GLUTAMYL HYDROLASE"/>
    <property type="match status" value="1"/>
</dbReference>
<comment type="caution">
    <text evidence="2">Lacks conserved residue(s) required for the propagation of feature annotation.</text>
</comment>
<proteinExistence type="predicted"/>
<dbReference type="AlphaFoldDB" id="A0A9P1CR15"/>
<dbReference type="GO" id="GO:0046900">
    <property type="term" value="P:tetrahydrofolylpolyglutamate metabolic process"/>
    <property type="evidence" value="ECO:0007669"/>
    <property type="project" value="TreeGrafter"/>
</dbReference>
<dbReference type="EMBL" id="CAMXCT010002068">
    <property type="protein sequence ID" value="CAI3995378.1"/>
    <property type="molecule type" value="Genomic_DNA"/>
</dbReference>
<feature type="active site" description="Proton donor" evidence="1">
    <location>
        <position position="66"/>
    </location>
</feature>
<dbReference type="OrthoDB" id="64220at2759"/>
<protein>
    <submittedName>
        <fullName evidence="4">Gamma-glutamyl hydrolase A (Conjugase A) (GH A ) (Gamma-Glu-X carboxypeptidase A)</fullName>
    </submittedName>
</protein>
<dbReference type="PANTHER" id="PTHR11315:SF0">
    <property type="entry name" value="FOLATE GAMMA-GLUTAMYL HYDROLASE"/>
    <property type="match status" value="1"/>
</dbReference>
<sequence>MLRHWLEDNAITFHHHQWGITPSTFHSIKELHENFEIVATSKDRQNQSFISLMQSRRHPIFASAFHPEKPAFEWGFHTHGLLQNTQIPHSRKVGCISVEGVR</sequence>
<dbReference type="GO" id="GO:0004180">
    <property type="term" value="F:carboxypeptidase activity"/>
    <property type="evidence" value="ECO:0007669"/>
    <property type="project" value="UniProtKB-KW"/>
</dbReference>
<dbReference type="GO" id="GO:0034722">
    <property type="term" value="F:gamma-glutamyl-peptidase activity"/>
    <property type="evidence" value="ECO:0007669"/>
    <property type="project" value="TreeGrafter"/>
</dbReference>
<keyword evidence="4" id="KW-0121">Carboxypeptidase</keyword>
<comment type="caution">
    <text evidence="3">The sequence shown here is derived from an EMBL/GenBank/DDBJ whole genome shotgun (WGS) entry which is preliminary data.</text>
</comment>
<evidence type="ECO:0000313" key="4">
    <source>
        <dbReference type="EMBL" id="CAL4782690.1"/>
    </source>
</evidence>
<keyword evidence="5" id="KW-1185">Reference proteome</keyword>
<dbReference type="PROSITE" id="PS51273">
    <property type="entry name" value="GATASE_TYPE_1"/>
    <property type="match status" value="1"/>
</dbReference>
<name>A0A9P1CR15_9DINO</name>
<reference evidence="3" key="1">
    <citation type="submission" date="2022-10" db="EMBL/GenBank/DDBJ databases">
        <authorList>
            <person name="Chen Y."/>
            <person name="Dougan E. K."/>
            <person name="Chan C."/>
            <person name="Rhodes N."/>
            <person name="Thang M."/>
        </authorList>
    </citation>
    <scope>NUCLEOTIDE SEQUENCE</scope>
</reference>
<dbReference type="Gene3D" id="3.40.50.880">
    <property type="match status" value="1"/>
</dbReference>
<dbReference type="EMBL" id="CAMXCT020002068">
    <property type="protein sequence ID" value="CAL1148753.1"/>
    <property type="molecule type" value="Genomic_DNA"/>
</dbReference>
<dbReference type="GO" id="GO:0005773">
    <property type="term" value="C:vacuole"/>
    <property type="evidence" value="ECO:0007669"/>
    <property type="project" value="TreeGrafter"/>
</dbReference>
<dbReference type="PROSITE" id="PS51275">
    <property type="entry name" value="PEPTIDASE_C26_GGH"/>
    <property type="match status" value="1"/>
</dbReference>
<evidence type="ECO:0000256" key="2">
    <source>
        <dbReference type="PROSITE-ProRule" id="PRU00607"/>
    </source>
</evidence>
<gene>
    <name evidence="3" type="ORF">C1SCF055_LOCUS21949</name>
</gene>
<dbReference type="EMBL" id="CAMXCT030002068">
    <property type="protein sequence ID" value="CAL4782690.1"/>
    <property type="molecule type" value="Genomic_DNA"/>
</dbReference>
<dbReference type="InterPro" id="IPR015527">
    <property type="entry name" value="Pept_C26_g-glut_hydrolase"/>
</dbReference>
<keyword evidence="4" id="KW-0378">Hydrolase</keyword>
<keyword evidence="4" id="KW-0645">Protease</keyword>
<dbReference type="SUPFAM" id="SSF52317">
    <property type="entry name" value="Class I glutamine amidotransferase-like"/>
    <property type="match status" value="1"/>
</dbReference>
<evidence type="ECO:0000256" key="1">
    <source>
        <dbReference type="PIRSR" id="PIRSR615527-1"/>
    </source>
</evidence>
<evidence type="ECO:0000313" key="3">
    <source>
        <dbReference type="EMBL" id="CAI3995378.1"/>
    </source>
</evidence>
<dbReference type="InterPro" id="IPR029062">
    <property type="entry name" value="Class_I_gatase-like"/>
</dbReference>
<dbReference type="Proteomes" id="UP001152797">
    <property type="component" value="Unassembled WGS sequence"/>
</dbReference>
<accession>A0A9P1CR15</accession>
<reference evidence="4 5" key="2">
    <citation type="submission" date="2024-05" db="EMBL/GenBank/DDBJ databases">
        <authorList>
            <person name="Chen Y."/>
            <person name="Shah S."/>
            <person name="Dougan E. K."/>
            <person name="Thang M."/>
            <person name="Chan C."/>
        </authorList>
    </citation>
    <scope>NUCLEOTIDE SEQUENCE [LARGE SCALE GENOMIC DNA]</scope>
</reference>